<evidence type="ECO:0000313" key="1">
    <source>
        <dbReference type="EMBL" id="TQL59551.1"/>
    </source>
</evidence>
<dbReference type="EMBL" id="VFOQ01000001">
    <property type="protein sequence ID" value="TQL59551.1"/>
    <property type="molecule type" value="Genomic_DNA"/>
</dbReference>
<sequence>MTRAAHVTPLRRARHLARVRLSESPTLYLPIARRRYPGPSPEVIGDATEMVVDGYTRCGSTFTVYAFQLAQPRPVRLAHHLHASAQLVVAARRGLPTLAVIRAPRGAVLSQLVREPHVDLRDVLVAYARFYEQLLPHRDAMVVGEFQQLTHDLAGVVRRVNDRFGTDYAEPSLDEEQRRECTELATARSSLSPVLLGFESGTVSREQLRAARTTVGAGVSYGGTAPATQALWVPSAEREQEKAALAQAWEEASPRLRYRAQLAYERFAGADAQPPS</sequence>
<evidence type="ECO:0000313" key="2">
    <source>
        <dbReference type="Proteomes" id="UP000319514"/>
    </source>
</evidence>
<comment type="caution">
    <text evidence="1">The sequence shown here is derived from an EMBL/GenBank/DDBJ whole genome shotgun (WGS) entry which is preliminary data.</text>
</comment>
<proteinExistence type="predicted"/>
<gene>
    <name evidence="1" type="ORF">FB474_0906</name>
</gene>
<dbReference type="RefSeq" id="WP_185746035.1">
    <property type="nucleotide sequence ID" value="NZ_BAAAKX010000013.1"/>
</dbReference>
<dbReference type="SUPFAM" id="SSF52540">
    <property type="entry name" value="P-loop containing nucleoside triphosphate hydrolases"/>
    <property type="match status" value="1"/>
</dbReference>
<accession>A0A542ZGW6</accession>
<dbReference type="Proteomes" id="UP000319514">
    <property type="component" value="Unassembled WGS sequence"/>
</dbReference>
<organism evidence="1 2">
    <name type="scientific">Oryzihumus leptocrescens</name>
    <dbReference type="NCBI Taxonomy" id="297536"/>
    <lineage>
        <taxon>Bacteria</taxon>
        <taxon>Bacillati</taxon>
        <taxon>Actinomycetota</taxon>
        <taxon>Actinomycetes</taxon>
        <taxon>Micrococcales</taxon>
        <taxon>Intrasporangiaceae</taxon>
        <taxon>Oryzihumus</taxon>
    </lineage>
</organism>
<keyword evidence="2" id="KW-1185">Reference proteome</keyword>
<evidence type="ECO:0008006" key="3">
    <source>
        <dbReference type="Google" id="ProtNLM"/>
    </source>
</evidence>
<dbReference type="InterPro" id="IPR027417">
    <property type="entry name" value="P-loop_NTPase"/>
</dbReference>
<reference evidence="1 2" key="1">
    <citation type="submission" date="2019-06" db="EMBL/GenBank/DDBJ databases">
        <title>Sequencing the genomes of 1000 actinobacteria strains.</title>
        <authorList>
            <person name="Klenk H.-P."/>
        </authorList>
    </citation>
    <scope>NUCLEOTIDE SEQUENCE [LARGE SCALE GENOMIC DNA]</scope>
    <source>
        <strain evidence="1 2">DSM 18082</strain>
    </source>
</reference>
<dbReference type="AlphaFoldDB" id="A0A542ZGW6"/>
<protein>
    <recommendedName>
        <fullName evidence="3">Sulfotransferase family protein</fullName>
    </recommendedName>
</protein>
<name>A0A542ZGW6_9MICO</name>